<evidence type="ECO:0000313" key="7">
    <source>
        <dbReference type="Proteomes" id="UP001152759"/>
    </source>
</evidence>
<gene>
    <name evidence="6" type="ORF">BEMITA_LOCUS5855</name>
</gene>
<feature type="compositionally biased region" description="Basic and acidic residues" evidence="5">
    <location>
        <begin position="308"/>
        <end position="317"/>
    </location>
</feature>
<reference evidence="6" key="1">
    <citation type="submission" date="2021-12" db="EMBL/GenBank/DDBJ databases">
        <authorList>
            <person name="King R."/>
        </authorList>
    </citation>
    <scope>NUCLEOTIDE SEQUENCE</scope>
</reference>
<feature type="region of interest" description="Disordered" evidence="5">
    <location>
        <begin position="307"/>
        <end position="340"/>
    </location>
</feature>
<evidence type="ECO:0000256" key="5">
    <source>
        <dbReference type="SAM" id="MobiDB-lite"/>
    </source>
</evidence>
<sequence>MVHTTAGRGMGESQLQTQLEQCYNQLQRTDYTSSSSDSDDAEIALFPLNNQVGGHTRMLLLDQSTICKPLNPRELDFYQNIPNDVETFVPKYKGVIQAINSGDIKLEKRYSPSFRNESNRSVKRKRDDVLRMRVHRNGASNKLSKPLNTLHLDTSNKQYFLLLENITSKFQSPCILDLKMGTRQHGDDASAEKKSRHMAKCAASTSASLGVRLCGMQVYQANTNQFEKRDKYWGRELNEEGFKAALYCFFHNGFILRKNVMVKVIAQLEKLRSVIEKQTSYRFYSCSLLIVYEGCMENLAKPSLLRNETSDEGTRESEVDDDSSPVRIDLEKEVSSDLESSTNFIPISEETMDATSLTSSNSADNWGGSCSPISPMIGECSSSDDLSSSSMSTFQLLTSQTNYLRRGPTQDSEMLPPSVSVPKLQKLNPNCNNNKVVSHSNLSSSLVEDPLVDVRIIDFAHTTFNNSKRSNSSTIHQGPDYGFITGVDSLRRLLLEILAEA</sequence>
<dbReference type="Proteomes" id="UP001152759">
    <property type="component" value="Chromosome 3"/>
</dbReference>
<evidence type="ECO:0000256" key="2">
    <source>
        <dbReference type="ARBA" id="ARBA00022679"/>
    </source>
</evidence>
<dbReference type="EMBL" id="OU963864">
    <property type="protein sequence ID" value="CAH0386782.1"/>
    <property type="molecule type" value="Genomic_DNA"/>
</dbReference>
<proteinExistence type="inferred from homology"/>
<accession>A0A9P0A5C9</accession>
<dbReference type="Pfam" id="PF03770">
    <property type="entry name" value="IPK"/>
    <property type="match status" value="1"/>
</dbReference>
<protein>
    <recommendedName>
        <fullName evidence="4">Kinase</fullName>
        <ecNumber evidence="4">2.7.-.-</ecNumber>
    </recommendedName>
</protein>
<dbReference type="GO" id="GO:0005737">
    <property type="term" value="C:cytoplasm"/>
    <property type="evidence" value="ECO:0007669"/>
    <property type="project" value="TreeGrafter"/>
</dbReference>
<organism evidence="6 7">
    <name type="scientific">Bemisia tabaci</name>
    <name type="common">Sweetpotato whitefly</name>
    <name type="synonym">Aleurodes tabaci</name>
    <dbReference type="NCBI Taxonomy" id="7038"/>
    <lineage>
        <taxon>Eukaryota</taxon>
        <taxon>Metazoa</taxon>
        <taxon>Ecdysozoa</taxon>
        <taxon>Arthropoda</taxon>
        <taxon>Hexapoda</taxon>
        <taxon>Insecta</taxon>
        <taxon>Pterygota</taxon>
        <taxon>Neoptera</taxon>
        <taxon>Paraneoptera</taxon>
        <taxon>Hemiptera</taxon>
        <taxon>Sternorrhyncha</taxon>
        <taxon>Aleyrodoidea</taxon>
        <taxon>Aleyrodidae</taxon>
        <taxon>Aleyrodinae</taxon>
        <taxon>Bemisia</taxon>
    </lineage>
</organism>
<dbReference type="EC" id="2.7.-.-" evidence="4"/>
<evidence type="ECO:0000313" key="6">
    <source>
        <dbReference type="EMBL" id="CAH0386782.1"/>
    </source>
</evidence>
<comment type="similarity">
    <text evidence="1 4">Belongs to the inositol phosphokinase (IPK) family.</text>
</comment>
<evidence type="ECO:0000256" key="1">
    <source>
        <dbReference type="ARBA" id="ARBA00007374"/>
    </source>
</evidence>
<dbReference type="InterPro" id="IPR038286">
    <property type="entry name" value="IPK_sf"/>
</dbReference>
<dbReference type="GO" id="GO:0046854">
    <property type="term" value="P:phosphatidylinositol phosphate biosynthetic process"/>
    <property type="evidence" value="ECO:0007669"/>
    <property type="project" value="TreeGrafter"/>
</dbReference>
<dbReference type="PANTHER" id="PTHR12400:SF21">
    <property type="entry name" value="KINASE"/>
    <property type="match status" value="1"/>
</dbReference>
<evidence type="ECO:0000256" key="4">
    <source>
        <dbReference type="RuleBase" id="RU363090"/>
    </source>
</evidence>
<dbReference type="GO" id="GO:0005634">
    <property type="term" value="C:nucleus"/>
    <property type="evidence" value="ECO:0007669"/>
    <property type="project" value="TreeGrafter"/>
</dbReference>
<dbReference type="PANTHER" id="PTHR12400">
    <property type="entry name" value="INOSITOL POLYPHOSPHATE KINASE"/>
    <property type="match status" value="1"/>
</dbReference>
<dbReference type="Gene3D" id="3.30.470.160">
    <property type="entry name" value="Inositol polyphosphate kinase"/>
    <property type="match status" value="1"/>
</dbReference>
<dbReference type="AlphaFoldDB" id="A0A9P0A5C9"/>
<dbReference type="SUPFAM" id="SSF56104">
    <property type="entry name" value="SAICAR synthase-like"/>
    <property type="match status" value="1"/>
</dbReference>
<evidence type="ECO:0000256" key="3">
    <source>
        <dbReference type="ARBA" id="ARBA00022777"/>
    </source>
</evidence>
<name>A0A9P0A5C9_BEMTA</name>
<dbReference type="InterPro" id="IPR005522">
    <property type="entry name" value="IPK"/>
</dbReference>
<keyword evidence="2 4" id="KW-0808">Transferase</keyword>
<keyword evidence="3 4" id="KW-0418">Kinase</keyword>
<keyword evidence="7" id="KW-1185">Reference proteome</keyword>
<dbReference type="GO" id="GO:0000828">
    <property type="term" value="F:inositol hexakisphosphate kinase activity"/>
    <property type="evidence" value="ECO:0007669"/>
    <property type="project" value="TreeGrafter"/>
</dbReference>
<dbReference type="GO" id="GO:0032958">
    <property type="term" value="P:inositol phosphate biosynthetic process"/>
    <property type="evidence" value="ECO:0007669"/>
    <property type="project" value="InterPro"/>
</dbReference>